<accession>A0A4R0P2D9</accession>
<dbReference type="InterPro" id="IPR038461">
    <property type="entry name" value="Schlafen_AlbA_2_dom_sf"/>
</dbReference>
<feature type="domain" description="Schlafen AlbA-2" evidence="1">
    <location>
        <begin position="26"/>
        <end position="150"/>
    </location>
</feature>
<dbReference type="InterPro" id="IPR007421">
    <property type="entry name" value="Schlafen_AlbA_2_dom"/>
</dbReference>
<keyword evidence="3" id="KW-1185">Reference proteome</keyword>
<organism evidence="2 3">
    <name type="scientific">Pedobacter frigidisoli</name>
    <dbReference type="NCBI Taxonomy" id="2530455"/>
    <lineage>
        <taxon>Bacteria</taxon>
        <taxon>Pseudomonadati</taxon>
        <taxon>Bacteroidota</taxon>
        <taxon>Sphingobacteriia</taxon>
        <taxon>Sphingobacteriales</taxon>
        <taxon>Sphingobacteriaceae</taxon>
        <taxon>Pedobacter</taxon>
    </lineage>
</organism>
<dbReference type="OrthoDB" id="613884at2"/>
<reference evidence="2 3" key="1">
    <citation type="submission" date="2019-02" db="EMBL/GenBank/DDBJ databases">
        <title>Pedobacter sp. RP-3-11 sp. nov., isolated from Arctic soil.</title>
        <authorList>
            <person name="Dahal R.H."/>
        </authorList>
    </citation>
    <scope>NUCLEOTIDE SEQUENCE [LARGE SCALE GENOMIC DNA]</scope>
    <source>
        <strain evidence="2 3">RP-3-11</strain>
    </source>
</reference>
<dbReference type="Pfam" id="PF04326">
    <property type="entry name" value="SLFN_AlbA_2"/>
    <property type="match status" value="1"/>
</dbReference>
<gene>
    <name evidence="2" type="ORF">EZ449_15545</name>
</gene>
<dbReference type="PANTHER" id="PTHR30595:SF6">
    <property type="entry name" value="SCHLAFEN ALBA-2 DOMAIN-CONTAINING PROTEIN"/>
    <property type="match status" value="1"/>
</dbReference>
<dbReference type="EMBL" id="SJSN01000012">
    <property type="protein sequence ID" value="TCD05874.1"/>
    <property type="molecule type" value="Genomic_DNA"/>
</dbReference>
<comment type="caution">
    <text evidence="2">The sequence shown here is derived from an EMBL/GenBank/DDBJ whole genome shotgun (WGS) entry which is preliminary data.</text>
</comment>
<dbReference type="Proteomes" id="UP000291485">
    <property type="component" value="Unassembled WGS sequence"/>
</dbReference>
<evidence type="ECO:0000259" key="1">
    <source>
        <dbReference type="Pfam" id="PF04326"/>
    </source>
</evidence>
<evidence type="ECO:0000313" key="2">
    <source>
        <dbReference type="EMBL" id="TCD05874.1"/>
    </source>
</evidence>
<proteinExistence type="predicted"/>
<dbReference type="AlphaFoldDB" id="A0A4R0P2D9"/>
<dbReference type="RefSeq" id="WP_131560470.1">
    <property type="nucleotide sequence ID" value="NZ_SJSN01000012.1"/>
</dbReference>
<dbReference type="Gene3D" id="3.30.950.30">
    <property type="entry name" value="Schlafen, AAA domain"/>
    <property type="match status" value="1"/>
</dbReference>
<dbReference type="PANTHER" id="PTHR30595">
    <property type="entry name" value="GLPR-RELATED TRANSCRIPTIONAL REPRESSOR"/>
    <property type="match status" value="1"/>
</dbReference>
<name>A0A4R0P2D9_9SPHI</name>
<protein>
    <submittedName>
        <fullName evidence="2">ATP-binding protein</fullName>
    </submittedName>
</protein>
<keyword evidence="2" id="KW-0547">Nucleotide-binding</keyword>
<dbReference type="GO" id="GO:0005524">
    <property type="term" value="F:ATP binding"/>
    <property type="evidence" value="ECO:0007669"/>
    <property type="project" value="UniProtKB-KW"/>
</dbReference>
<sequence length="453" mass="50797">MKDEILLDFEKSLDVTKPVLSTTLEESETLEFKSSLQVKSDTIDKQYLKTISAFANNAGGTIIFGISPEKEVVGIKAEFENLDNRYISSTINTGLDGSFRYSFLTKNFLGKVVGFLIVEKAITRPVILKVDSAEFKLGEIYFRYPAQTSKIMASDLRTLIAEEISNGVNKVVGNINKLIEIGENAAILDTKSGVIDTGNRMPKFVLDEKILANLNIIKLGEFVEKEGSPAYVIKGEIQTGNLDHMEVIEKQVPSNLYERDILKYFTSGKCECPLLVLEKLITLSSQYFPIHFFINEHGFTNKEVIDHLNSVDEKVINSTTKDKIIERLSIDYDYGIHGVIDKDITEVLDNGNITKQLLSAVSEKYKKPVSSNSKVKRSLIYNSLIEYAEISNELLSKETTLVTTALTNITAEILLKNKDYFLALIDRIAETGVKRNTSFKKAVCFVDKVLYSK</sequence>
<evidence type="ECO:0000313" key="3">
    <source>
        <dbReference type="Proteomes" id="UP000291485"/>
    </source>
</evidence>
<keyword evidence="2" id="KW-0067">ATP-binding</keyword>